<reference evidence="2" key="1">
    <citation type="submission" date="2023-03" db="EMBL/GenBank/DDBJ databases">
        <title>Massive genome expansion in bonnet fungi (Mycena s.s.) driven by repeated elements and novel gene families across ecological guilds.</title>
        <authorList>
            <consortium name="Lawrence Berkeley National Laboratory"/>
            <person name="Harder C.B."/>
            <person name="Miyauchi S."/>
            <person name="Viragh M."/>
            <person name="Kuo A."/>
            <person name="Thoen E."/>
            <person name="Andreopoulos B."/>
            <person name="Lu D."/>
            <person name="Skrede I."/>
            <person name="Drula E."/>
            <person name="Henrissat B."/>
            <person name="Morin E."/>
            <person name="Kohler A."/>
            <person name="Barry K."/>
            <person name="LaButti K."/>
            <person name="Morin E."/>
            <person name="Salamov A."/>
            <person name="Lipzen A."/>
            <person name="Mereny Z."/>
            <person name="Hegedus B."/>
            <person name="Baldrian P."/>
            <person name="Stursova M."/>
            <person name="Weitz H."/>
            <person name="Taylor A."/>
            <person name="Grigoriev I.V."/>
            <person name="Nagy L.G."/>
            <person name="Martin F."/>
            <person name="Kauserud H."/>
        </authorList>
    </citation>
    <scope>NUCLEOTIDE SEQUENCE</scope>
    <source>
        <strain evidence="2">CBHHK182m</strain>
    </source>
</reference>
<sequence length="705" mass="76114">MRLENRADGDGVMLDATDVNAGSESEGYEKEFIDDGEQEEDVLFGTPDLTPPPDFPLTQRSPTKVPTRSFKKTAPVAVIELESSEEDLEVMDVDDSMYRKPAGVKATALPPSLTTRSKRTIELEKSQEREPKKKLRAESSARDDTAPPGHDVGGLNEAAMERFMTAFMEKYVQSKVDAESIGPLRTQNGSIESPGSRKALPRIDFDKIELDKGLAASRADSRKSAGQASRAVVTRKSPVWDIESDTEPLEREGVKTAEDKGKGKAKVKGVRMKTDVEEVEDVFTSAKVDNTLAASVAKREVGSRTRIDGFVIKDKKRAAPTMSAQAVAADNKATMAQFFKDGATIAAADGDSDAGDTNDSDSAEPPSTVFLEDLETYKTFYDPDAPCGVYDLDLQDPALVATYRKLPPLPAGRQLLAVYDPARNAGAGSEEDVKGGRAKFSSWRKHLKTMLAKNCIGAMLFVEAGPSFINLSRVSPLRLSKQAAPGASATQRLLVDGQIAVCVSAIFCTESMVVSAGKVGPKTERTRKWLAGIFHNQDWERFESVVCLVFGEDLMYTNITNKKAVSFVTMLSPADAPASDSDVKFSKMAPSDMFSPVVSTTPSKGSAGTSSKPSPYKPRTLLSHSDFLPIFDARKTTIDYATDLGRLAAVLPAFTGDIPFSSFVVVGYSVSSYKANLSGSTERVAHLSCNVLWAIVCGTPVLGRK</sequence>
<keyword evidence="3" id="KW-1185">Reference proteome</keyword>
<feature type="compositionally biased region" description="Polar residues" evidence="1">
    <location>
        <begin position="597"/>
        <end position="613"/>
    </location>
</feature>
<feature type="region of interest" description="Disordered" evidence="1">
    <location>
        <begin position="596"/>
        <end position="616"/>
    </location>
</feature>
<dbReference type="AlphaFoldDB" id="A0AAD7JRD8"/>
<dbReference type="Proteomes" id="UP001215598">
    <property type="component" value="Unassembled WGS sequence"/>
</dbReference>
<gene>
    <name evidence="2" type="ORF">B0H16DRAFT_1716487</name>
</gene>
<evidence type="ECO:0000313" key="3">
    <source>
        <dbReference type="Proteomes" id="UP001215598"/>
    </source>
</evidence>
<name>A0AAD7JRD8_9AGAR</name>
<evidence type="ECO:0000313" key="2">
    <source>
        <dbReference type="EMBL" id="KAJ7768497.1"/>
    </source>
</evidence>
<comment type="caution">
    <text evidence="2">The sequence shown here is derived from an EMBL/GenBank/DDBJ whole genome shotgun (WGS) entry which is preliminary data.</text>
</comment>
<feature type="region of interest" description="Disordered" evidence="1">
    <location>
        <begin position="1"/>
        <end position="71"/>
    </location>
</feature>
<protein>
    <submittedName>
        <fullName evidence="2">Uncharacterized protein</fullName>
    </submittedName>
</protein>
<dbReference type="EMBL" id="JARKIB010000020">
    <property type="protein sequence ID" value="KAJ7768497.1"/>
    <property type="molecule type" value="Genomic_DNA"/>
</dbReference>
<feature type="compositionally biased region" description="Basic and acidic residues" evidence="1">
    <location>
        <begin position="119"/>
        <end position="145"/>
    </location>
</feature>
<feature type="region of interest" description="Disordered" evidence="1">
    <location>
        <begin position="100"/>
        <end position="156"/>
    </location>
</feature>
<evidence type="ECO:0000256" key="1">
    <source>
        <dbReference type="SAM" id="MobiDB-lite"/>
    </source>
</evidence>
<accession>A0AAD7JRD8</accession>
<organism evidence="2 3">
    <name type="scientific">Mycena metata</name>
    <dbReference type="NCBI Taxonomy" id="1033252"/>
    <lineage>
        <taxon>Eukaryota</taxon>
        <taxon>Fungi</taxon>
        <taxon>Dikarya</taxon>
        <taxon>Basidiomycota</taxon>
        <taxon>Agaricomycotina</taxon>
        <taxon>Agaricomycetes</taxon>
        <taxon>Agaricomycetidae</taxon>
        <taxon>Agaricales</taxon>
        <taxon>Marasmiineae</taxon>
        <taxon>Mycenaceae</taxon>
        <taxon>Mycena</taxon>
    </lineage>
</organism>
<proteinExistence type="predicted"/>